<proteinExistence type="predicted"/>
<evidence type="ECO:0000313" key="1">
    <source>
        <dbReference type="EMBL" id="SFM65562.1"/>
    </source>
</evidence>
<evidence type="ECO:0000313" key="2">
    <source>
        <dbReference type="Proteomes" id="UP000199144"/>
    </source>
</evidence>
<accession>A0A1I4SMA6</accession>
<name>A0A1I4SMA6_9RHOB</name>
<dbReference type="PROSITE" id="PS51257">
    <property type="entry name" value="PROKAR_LIPOPROTEIN"/>
    <property type="match status" value="1"/>
</dbReference>
<keyword evidence="2" id="KW-1185">Reference proteome</keyword>
<gene>
    <name evidence="1" type="ORF">SAMN04488042_11176</name>
</gene>
<reference evidence="1 2" key="1">
    <citation type="submission" date="2016-10" db="EMBL/GenBank/DDBJ databases">
        <authorList>
            <person name="de Groot N.N."/>
        </authorList>
    </citation>
    <scope>NUCLEOTIDE SEQUENCE [LARGE SCALE GENOMIC DNA]</scope>
    <source>
        <strain evidence="1 2">DSM 15283</strain>
    </source>
</reference>
<sequence>MFKAEESAVRDKADLRISIFACAASVCSCGTITFAMQHVSPNQSFVGVTMT</sequence>
<dbReference type="STRING" id="254406.SAMN04488042_11176"/>
<dbReference type="AlphaFoldDB" id="A0A1I4SMA6"/>
<protein>
    <submittedName>
        <fullName evidence="1">Uncharacterized protein</fullName>
    </submittedName>
</protein>
<dbReference type="EMBL" id="FOTQ01000011">
    <property type="protein sequence ID" value="SFM65562.1"/>
    <property type="molecule type" value="Genomic_DNA"/>
</dbReference>
<dbReference type="Proteomes" id="UP000199144">
    <property type="component" value="Unassembled WGS sequence"/>
</dbReference>
<organism evidence="1 2">
    <name type="scientific">Shimia aestuarii</name>
    <dbReference type="NCBI Taxonomy" id="254406"/>
    <lineage>
        <taxon>Bacteria</taxon>
        <taxon>Pseudomonadati</taxon>
        <taxon>Pseudomonadota</taxon>
        <taxon>Alphaproteobacteria</taxon>
        <taxon>Rhodobacterales</taxon>
        <taxon>Roseobacteraceae</taxon>
    </lineage>
</organism>